<dbReference type="Pfam" id="PF03181">
    <property type="entry name" value="BURP"/>
    <property type="match status" value="1"/>
</dbReference>
<proteinExistence type="predicted"/>
<sequence length="389" mass="44252">MLYRQVWAIFIFPQTTSPLCCGTNNSKDCENSDRAKLPRRFGDAVPWIGGCDIDASRIREVNLKLTLLISSVAFRSLFFYTKVNKIIQYKQSINMSPKFTSGILFLHLLLITSFYGNRARELVETENKLVDISENGTNEPQKEHKHHEQNHNHSHMDPSVMVFFTLPDLKVGKRIQIYFPKRNPSTSPKFWPRDKADSLPFSLNKLQTLLKIFSISQHSPQAKAMVDTLNECESKPIEGELKFCATSLESMLDFTQRTLGFSNDLKVYATSHLTKSSVTFQNYTILENIVRISAPKMVACHTMPYPYAVFYCHSQESENRLYRVSLVGDNGDKVEAMVVCHMDTSHWGHGHVSFQVLGVVPGSSNVCHFFPADNFIWVPKLQVRGASAM</sequence>
<evidence type="ECO:0000313" key="3">
    <source>
        <dbReference type="EMBL" id="KAI5388567.1"/>
    </source>
</evidence>
<evidence type="ECO:0000259" key="2">
    <source>
        <dbReference type="PROSITE" id="PS51277"/>
    </source>
</evidence>
<evidence type="ECO:0000256" key="1">
    <source>
        <dbReference type="SAM" id="MobiDB-lite"/>
    </source>
</evidence>
<dbReference type="AlphaFoldDB" id="A0A9D4ZWP0"/>
<dbReference type="InterPro" id="IPR004873">
    <property type="entry name" value="BURP_dom"/>
</dbReference>
<comment type="caution">
    <text evidence="3">The sequence shown here is derived from an EMBL/GenBank/DDBJ whole genome shotgun (WGS) entry which is preliminary data.</text>
</comment>
<accession>A0A9D4ZWP0</accession>
<dbReference type="Proteomes" id="UP001058974">
    <property type="component" value="Chromosome 7"/>
</dbReference>
<dbReference type="PROSITE" id="PS51277">
    <property type="entry name" value="BURP"/>
    <property type="match status" value="1"/>
</dbReference>
<keyword evidence="4" id="KW-1185">Reference proteome</keyword>
<evidence type="ECO:0000313" key="4">
    <source>
        <dbReference type="Proteomes" id="UP001058974"/>
    </source>
</evidence>
<dbReference type="PANTHER" id="PTHR31236">
    <property type="entry name" value="BURP DOMAIN PROTEIN USPL1-LIKE"/>
    <property type="match status" value="1"/>
</dbReference>
<organism evidence="3 4">
    <name type="scientific">Pisum sativum</name>
    <name type="common">Garden pea</name>
    <name type="synonym">Lathyrus oleraceus</name>
    <dbReference type="NCBI Taxonomy" id="3888"/>
    <lineage>
        <taxon>Eukaryota</taxon>
        <taxon>Viridiplantae</taxon>
        <taxon>Streptophyta</taxon>
        <taxon>Embryophyta</taxon>
        <taxon>Tracheophyta</taxon>
        <taxon>Spermatophyta</taxon>
        <taxon>Magnoliopsida</taxon>
        <taxon>eudicotyledons</taxon>
        <taxon>Gunneridae</taxon>
        <taxon>Pentapetalae</taxon>
        <taxon>rosids</taxon>
        <taxon>fabids</taxon>
        <taxon>Fabales</taxon>
        <taxon>Fabaceae</taxon>
        <taxon>Papilionoideae</taxon>
        <taxon>50 kb inversion clade</taxon>
        <taxon>NPAAA clade</taxon>
        <taxon>Hologalegina</taxon>
        <taxon>IRL clade</taxon>
        <taxon>Fabeae</taxon>
        <taxon>Lathyrus</taxon>
    </lineage>
</organism>
<feature type="region of interest" description="Disordered" evidence="1">
    <location>
        <begin position="131"/>
        <end position="155"/>
    </location>
</feature>
<name>A0A9D4ZWP0_PEA</name>
<dbReference type="PANTHER" id="PTHR31236:SF32">
    <property type="entry name" value="BURP DOMAIN PROTEIN USPL1-LIKE"/>
    <property type="match status" value="1"/>
</dbReference>
<dbReference type="EMBL" id="JAMSHJ010000007">
    <property type="protein sequence ID" value="KAI5388567.1"/>
    <property type="molecule type" value="Genomic_DNA"/>
</dbReference>
<dbReference type="InterPro" id="IPR044816">
    <property type="entry name" value="BURP"/>
</dbReference>
<dbReference type="SMART" id="SM01045">
    <property type="entry name" value="BURP"/>
    <property type="match status" value="1"/>
</dbReference>
<reference evidence="3 4" key="1">
    <citation type="journal article" date="2022" name="Nat. Genet.">
        <title>Improved pea reference genome and pan-genome highlight genomic features and evolutionary characteristics.</title>
        <authorList>
            <person name="Yang T."/>
            <person name="Liu R."/>
            <person name="Luo Y."/>
            <person name="Hu S."/>
            <person name="Wang D."/>
            <person name="Wang C."/>
            <person name="Pandey M.K."/>
            <person name="Ge S."/>
            <person name="Xu Q."/>
            <person name="Li N."/>
            <person name="Li G."/>
            <person name="Huang Y."/>
            <person name="Saxena R.K."/>
            <person name="Ji Y."/>
            <person name="Li M."/>
            <person name="Yan X."/>
            <person name="He Y."/>
            <person name="Liu Y."/>
            <person name="Wang X."/>
            <person name="Xiang C."/>
            <person name="Varshney R.K."/>
            <person name="Ding H."/>
            <person name="Gao S."/>
            <person name="Zong X."/>
        </authorList>
    </citation>
    <scope>NUCLEOTIDE SEQUENCE [LARGE SCALE GENOMIC DNA]</scope>
    <source>
        <strain evidence="3 4">cv. Zhongwan 6</strain>
    </source>
</reference>
<gene>
    <name evidence="3" type="ORF">KIW84_074307</name>
</gene>
<protein>
    <recommendedName>
        <fullName evidence="2">BURP domain-containing protein</fullName>
    </recommendedName>
</protein>
<dbReference type="Gramene" id="Psat07G0430700-T1">
    <property type="protein sequence ID" value="KAI5388567.1"/>
    <property type="gene ID" value="KIW84_074307"/>
</dbReference>
<feature type="domain" description="BURP" evidence="2">
    <location>
        <begin position="163"/>
        <end position="380"/>
    </location>
</feature>